<dbReference type="Proteomes" id="UP001302257">
    <property type="component" value="Chromosome"/>
</dbReference>
<keyword evidence="1" id="KW-0472">Membrane</keyword>
<feature type="transmembrane region" description="Helical" evidence="1">
    <location>
        <begin position="77"/>
        <end position="94"/>
    </location>
</feature>
<keyword evidence="1" id="KW-1133">Transmembrane helix</keyword>
<protein>
    <submittedName>
        <fullName evidence="2">Uncharacterized protein</fullName>
    </submittedName>
</protein>
<keyword evidence="3" id="KW-1185">Reference proteome</keyword>
<reference evidence="2 3" key="1">
    <citation type="submission" date="2023-08" db="EMBL/GenBank/DDBJ databases">
        <title>Rhodoferax potami sp. nov. and Rhodoferax mekongensis sp. nov., isolated from the Mekong River in Thailand.</title>
        <authorList>
            <person name="Kitikhun S."/>
            <person name="Charoenyingcharoen P."/>
            <person name="Siriarchawattana P."/>
            <person name="Likhitrattanapisal S."/>
            <person name="Nilsakha T."/>
            <person name="Chanpet A."/>
            <person name="Rattanawaree P."/>
            <person name="Ingsriswang S."/>
        </authorList>
    </citation>
    <scope>NUCLEOTIDE SEQUENCE [LARGE SCALE GENOMIC DNA]</scope>
    <source>
        <strain evidence="2 3">TBRC 17307</strain>
    </source>
</reference>
<organism evidence="2 3">
    <name type="scientific">Rhodoferax mekongensis</name>
    <dbReference type="NCBI Taxonomy" id="3068341"/>
    <lineage>
        <taxon>Bacteria</taxon>
        <taxon>Pseudomonadati</taxon>
        <taxon>Pseudomonadota</taxon>
        <taxon>Betaproteobacteria</taxon>
        <taxon>Burkholderiales</taxon>
        <taxon>Comamonadaceae</taxon>
        <taxon>Rhodoferax</taxon>
    </lineage>
</organism>
<gene>
    <name evidence="2" type="ORF">RAN89_06845</name>
</gene>
<evidence type="ECO:0000313" key="2">
    <source>
        <dbReference type="EMBL" id="WNO06141.1"/>
    </source>
</evidence>
<keyword evidence="1" id="KW-0812">Transmembrane</keyword>
<dbReference type="EMBL" id="CP132507">
    <property type="protein sequence ID" value="WNO06141.1"/>
    <property type="molecule type" value="Genomic_DNA"/>
</dbReference>
<dbReference type="SUPFAM" id="SSF103473">
    <property type="entry name" value="MFS general substrate transporter"/>
    <property type="match status" value="1"/>
</dbReference>
<sequence length="96" mass="10082">MQLFGEFVDVEEHGAHHVKKAFGLITAFLTLSLIAATKTPTRDMAWNVSSLSMAYSLSAVVGPVVAGSAMIATSSVALMWFAAGVGVVMVGLLLKR</sequence>
<feature type="transmembrane region" description="Helical" evidence="1">
    <location>
        <begin position="48"/>
        <end position="71"/>
    </location>
</feature>
<name>A0ABZ0B2M1_9BURK</name>
<proteinExistence type="predicted"/>
<dbReference type="InterPro" id="IPR036259">
    <property type="entry name" value="MFS_trans_sf"/>
</dbReference>
<accession>A0ABZ0B2M1</accession>
<evidence type="ECO:0000313" key="3">
    <source>
        <dbReference type="Proteomes" id="UP001302257"/>
    </source>
</evidence>
<feature type="transmembrane region" description="Helical" evidence="1">
    <location>
        <begin position="20"/>
        <end position="36"/>
    </location>
</feature>
<dbReference type="RefSeq" id="WP_313868861.1">
    <property type="nucleotide sequence ID" value="NZ_CP132507.1"/>
</dbReference>
<evidence type="ECO:0000256" key="1">
    <source>
        <dbReference type="SAM" id="Phobius"/>
    </source>
</evidence>